<dbReference type="Proteomes" id="UP000001511">
    <property type="component" value="Chromosome"/>
</dbReference>
<organism evidence="2 3">
    <name type="scientific">Nostoc azollae (strain 0708)</name>
    <name type="common">Anabaena azollae (strain 0708)</name>
    <dbReference type="NCBI Taxonomy" id="551115"/>
    <lineage>
        <taxon>Bacteria</taxon>
        <taxon>Bacillati</taxon>
        <taxon>Cyanobacteriota</taxon>
        <taxon>Cyanophyceae</taxon>
        <taxon>Nostocales</taxon>
        <taxon>Nostocaceae</taxon>
        <taxon>Trichormus</taxon>
    </lineage>
</organism>
<dbReference type="Gene3D" id="3.40.50.1110">
    <property type="entry name" value="SGNH hydrolase"/>
    <property type="match status" value="1"/>
</dbReference>
<proteinExistence type="predicted"/>
<reference evidence="2 3" key="1">
    <citation type="journal article" date="2010" name="PLoS ONE">
        <title>Genome erosion in a nitrogen-fixing vertically transmitted endosymbiotic multicellular cyanobacterium.</title>
        <authorList>
            <person name="Ran L."/>
            <person name="Larsson J."/>
            <person name="Vigil-Stenman T."/>
            <person name="Nylander J.A."/>
            <person name="Ininbergs K."/>
            <person name="Zheng W.W."/>
            <person name="Lapidus A."/>
            <person name="Lowry S."/>
            <person name="Haselkorn R."/>
            <person name="Bergman B."/>
        </authorList>
    </citation>
    <scope>NUCLEOTIDE SEQUENCE [LARGE SCALE GENOMIC DNA]</scope>
    <source>
        <strain evidence="2 3">0708</strain>
    </source>
</reference>
<accession>D7DVG6</accession>
<dbReference type="KEGG" id="naz:Aazo_0131"/>
<sequence>MVILAVLVGLFVAIEIGLRSLFGFGNPLIYIGDEKIGYLLAPNQQTYRFGSRIEINEFSMRSGKISKIPAPGTFRVLLLGDSIANGGWWTDQKNTISHLLMNSLTQSSNYQQIEVLNASANSWSPRNELAYLQKFGTFQSQNIVLLINTDDLFGTAPTSLPVGRDKNYPDRKPPLAIVEVLQRYTFKQKAIPELEALYPEGGDHGSIILEAIGNIQTLTQANNSQLIVAMTPLLRELNAKEKRHYEIVARQRLWDFVTENKINYIDFLPIFQANTNPKSLYHDHIHLNLQGNQFVVDVIEKSLLESLGENSTTH</sequence>
<dbReference type="eggNOG" id="COG2755">
    <property type="taxonomic scope" value="Bacteria"/>
</dbReference>
<evidence type="ECO:0000313" key="3">
    <source>
        <dbReference type="Proteomes" id="UP000001511"/>
    </source>
</evidence>
<keyword evidence="3" id="KW-1185">Reference proteome</keyword>
<protein>
    <recommendedName>
        <fullName evidence="1">SGNH hydrolase-type esterase domain-containing protein</fullName>
    </recommendedName>
</protein>
<dbReference type="HOGENOM" id="CLU_843871_0_0_3"/>
<dbReference type="EMBL" id="CP002059">
    <property type="protein sequence ID" value="ADI62774.1"/>
    <property type="molecule type" value="Genomic_DNA"/>
</dbReference>
<dbReference type="InterPro" id="IPR013830">
    <property type="entry name" value="SGNH_hydro"/>
</dbReference>
<evidence type="ECO:0000313" key="2">
    <source>
        <dbReference type="EMBL" id="ADI62774.1"/>
    </source>
</evidence>
<dbReference type="Pfam" id="PF13472">
    <property type="entry name" value="Lipase_GDSL_2"/>
    <property type="match status" value="1"/>
</dbReference>
<dbReference type="AlphaFoldDB" id="D7DVG6"/>
<dbReference type="SUPFAM" id="SSF52266">
    <property type="entry name" value="SGNH hydrolase"/>
    <property type="match status" value="1"/>
</dbReference>
<evidence type="ECO:0000259" key="1">
    <source>
        <dbReference type="Pfam" id="PF13472"/>
    </source>
</evidence>
<dbReference type="STRING" id="551115.Aazo_0131"/>
<name>D7DVG6_NOSA0</name>
<gene>
    <name evidence="2" type="ordered locus">Aazo_0131</name>
</gene>
<dbReference type="InterPro" id="IPR036514">
    <property type="entry name" value="SGNH_hydro_sf"/>
</dbReference>
<feature type="domain" description="SGNH hydrolase-type esterase" evidence="1">
    <location>
        <begin position="78"/>
        <end position="293"/>
    </location>
</feature>